<proteinExistence type="predicted"/>
<reference evidence="1 2" key="1">
    <citation type="journal article" date="2019" name="Environ. Microbiol.">
        <title>Genomics insights into ecotype formation of ammonia-oxidizing archaea in the deep ocean.</title>
        <authorList>
            <person name="Wang Y."/>
            <person name="Huang J.M."/>
            <person name="Cui G.J."/>
            <person name="Nunoura T."/>
            <person name="Takaki Y."/>
            <person name="Li W.L."/>
            <person name="Li J."/>
            <person name="Gao Z.M."/>
            <person name="Takai K."/>
            <person name="Zhang A.Q."/>
            <person name="Stepanauskas R."/>
        </authorList>
    </citation>
    <scope>NUCLEOTIDE SEQUENCE [LARGE SCALE GENOMIC DNA]</scope>
    <source>
        <strain evidence="1 2">L15b</strain>
    </source>
</reference>
<dbReference type="AlphaFoldDB" id="A0A7K4MRK4"/>
<protein>
    <submittedName>
        <fullName evidence="1">Uncharacterized protein</fullName>
    </submittedName>
</protein>
<dbReference type="Proteomes" id="UP000523105">
    <property type="component" value="Unassembled WGS sequence"/>
</dbReference>
<gene>
    <name evidence="1" type="ORF">HX837_08425</name>
</gene>
<evidence type="ECO:0000313" key="1">
    <source>
        <dbReference type="EMBL" id="NWJ44205.1"/>
    </source>
</evidence>
<organism evidence="1 2">
    <name type="scientific">Marine Group I thaumarchaeote</name>
    <dbReference type="NCBI Taxonomy" id="2511932"/>
    <lineage>
        <taxon>Archaea</taxon>
        <taxon>Nitrososphaerota</taxon>
        <taxon>Marine Group I</taxon>
    </lineage>
</organism>
<dbReference type="EMBL" id="JACASV010000144">
    <property type="protein sequence ID" value="NWJ44205.1"/>
    <property type="molecule type" value="Genomic_DNA"/>
</dbReference>
<name>A0A7K4MRK4_9ARCH</name>
<feature type="non-terminal residue" evidence="1">
    <location>
        <position position="108"/>
    </location>
</feature>
<comment type="caution">
    <text evidence="1">The sequence shown here is derived from an EMBL/GenBank/DDBJ whole genome shotgun (WGS) entry which is preliminary data.</text>
</comment>
<accession>A0A7K4MRK4</accession>
<sequence>MAKGILNVGGGVVSVDASGNFTVETGLIADGASVFNETGVDVDFRVESDDNANMIFVDGGNDRVGIGIATPASALDVRGTVQVGENGTGHDVIFYGYTTSRNVTWEKS</sequence>
<evidence type="ECO:0000313" key="2">
    <source>
        <dbReference type="Proteomes" id="UP000523105"/>
    </source>
</evidence>